<dbReference type="GO" id="GO:0006355">
    <property type="term" value="P:regulation of DNA-templated transcription"/>
    <property type="evidence" value="ECO:0007669"/>
    <property type="project" value="InterPro"/>
</dbReference>
<name>A0A1M6MPD3_9FIRM</name>
<dbReference type="InterPro" id="IPR013767">
    <property type="entry name" value="PAS_fold"/>
</dbReference>
<dbReference type="RefSeq" id="WP_073050935.1">
    <property type="nucleotide sequence ID" value="NZ_FQZL01000046.1"/>
</dbReference>
<evidence type="ECO:0000259" key="6">
    <source>
        <dbReference type="PROSITE" id="PS50112"/>
    </source>
</evidence>
<keyword evidence="3" id="KW-0067">ATP-binding</keyword>
<dbReference type="InterPro" id="IPR000014">
    <property type="entry name" value="PAS"/>
</dbReference>
<dbReference type="PROSITE" id="PS50112">
    <property type="entry name" value="PAS"/>
    <property type="match status" value="1"/>
</dbReference>
<dbReference type="Gene3D" id="1.10.8.60">
    <property type="match status" value="1"/>
</dbReference>
<dbReference type="PROSITE" id="PS50045">
    <property type="entry name" value="SIGMA54_INTERACT_4"/>
    <property type="match status" value="1"/>
</dbReference>
<dbReference type="EMBL" id="FQZL01000046">
    <property type="protein sequence ID" value="SHJ85153.1"/>
    <property type="molecule type" value="Genomic_DNA"/>
</dbReference>
<dbReference type="GO" id="GO:0005524">
    <property type="term" value="F:ATP binding"/>
    <property type="evidence" value="ECO:0007669"/>
    <property type="project" value="UniProtKB-KW"/>
</dbReference>
<dbReference type="SUPFAM" id="SSF55785">
    <property type="entry name" value="PYP-like sensor domain (PAS domain)"/>
    <property type="match status" value="1"/>
</dbReference>
<dbReference type="AlphaFoldDB" id="A0A1M6MPD3"/>
<dbReference type="InterPro" id="IPR025662">
    <property type="entry name" value="Sigma_54_int_dom_ATP-bd_1"/>
</dbReference>
<proteinExistence type="predicted"/>
<dbReference type="GO" id="GO:0003677">
    <property type="term" value="F:DNA binding"/>
    <property type="evidence" value="ECO:0007669"/>
    <property type="project" value="UniProtKB-KW"/>
</dbReference>
<dbReference type="PANTHER" id="PTHR32071">
    <property type="entry name" value="TRANSCRIPTIONAL REGULATORY PROTEIN"/>
    <property type="match status" value="1"/>
</dbReference>
<evidence type="ECO:0000313" key="7">
    <source>
        <dbReference type="EMBL" id="SHJ85153.1"/>
    </source>
</evidence>
<dbReference type="Proteomes" id="UP000184052">
    <property type="component" value="Unassembled WGS sequence"/>
</dbReference>
<dbReference type="InterPro" id="IPR035965">
    <property type="entry name" value="PAS-like_dom_sf"/>
</dbReference>
<dbReference type="Gene3D" id="3.40.50.300">
    <property type="entry name" value="P-loop containing nucleotide triphosphate hydrolases"/>
    <property type="match status" value="1"/>
</dbReference>
<dbReference type="CDD" id="cd00009">
    <property type="entry name" value="AAA"/>
    <property type="match status" value="1"/>
</dbReference>
<dbReference type="Pfam" id="PF00989">
    <property type="entry name" value="PAS"/>
    <property type="match status" value="1"/>
</dbReference>
<evidence type="ECO:0000256" key="1">
    <source>
        <dbReference type="ARBA" id="ARBA00022741"/>
    </source>
</evidence>
<gene>
    <name evidence="7" type="ORF">SAMN02745751_03538</name>
</gene>
<dbReference type="InterPro" id="IPR030828">
    <property type="entry name" value="HTH_TyrR"/>
</dbReference>
<dbReference type="PANTHER" id="PTHR32071:SF57">
    <property type="entry name" value="C4-DICARBOXYLATE TRANSPORT TRANSCRIPTIONAL REGULATORY PROTEIN DCTD"/>
    <property type="match status" value="1"/>
</dbReference>
<dbReference type="InterPro" id="IPR027417">
    <property type="entry name" value="P-loop_NTPase"/>
</dbReference>
<dbReference type="SUPFAM" id="SSF52540">
    <property type="entry name" value="P-loop containing nucleoside triphosphate hydrolases"/>
    <property type="match status" value="1"/>
</dbReference>
<protein>
    <recommendedName>
        <fullName evidence="4">HTH-type transcriptional regulatory protein TyrR</fullName>
    </recommendedName>
</protein>
<evidence type="ECO:0000256" key="3">
    <source>
        <dbReference type="ARBA" id="ARBA00022840"/>
    </source>
</evidence>
<dbReference type="STRING" id="1121476.SAMN02745751_03538"/>
<dbReference type="InterPro" id="IPR058031">
    <property type="entry name" value="AAA_lid_NorR"/>
</dbReference>
<evidence type="ECO:0000256" key="2">
    <source>
        <dbReference type="ARBA" id="ARBA00022797"/>
    </source>
</evidence>
<reference evidence="7 8" key="1">
    <citation type="submission" date="2016-11" db="EMBL/GenBank/DDBJ databases">
        <authorList>
            <person name="Jaros S."/>
            <person name="Januszkiewicz K."/>
            <person name="Wedrychowicz H."/>
        </authorList>
    </citation>
    <scope>NUCLEOTIDE SEQUENCE [LARGE SCALE GENOMIC DNA]</scope>
    <source>
        <strain evidence="7 8">DSM 17477</strain>
    </source>
</reference>
<keyword evidence="2" id="KW-0058">Aromatic hydrocarbons catabolism</keyword>
<keyword evidence="1" id="KW-0547">Nucleotide-binding</keyword>
<dbReference type="NCBIfam" id="TIGR00229">
    <property type="entry name" value="sensory_box"/>
    <property type="match status" value="1"/>
</dbReference>
<dbReference type="Pfam" id="PF00158">
    <property type="entry name" value="Sigma54_activat"/>
    <property type="match status" value="1"/>
</dbReference>
<dbReference type="Pfam" id="PF25601">
    <property type="entry name" value="AAA_lid_14"/>
    <property type="match status" value="1"/>
</dbReference>
<dbReference type="InterPro" id="IPR003593">
    <property type="entry name" value="AAA+_ATPase"/>
</dbReference>
<dbReference type="Gene3D" id="1.10.10.60">
    <property type="entry name" value="Homeodomain-like"/>
    <property type="match status" value="1"/>
</dbReference>
<dbReference type="PROSITE" id="PS00675">
    <property type="entry name" value="SIGMA54_INTERACT_1"/>
    <property type="match status" value="1"/>
</dbReference>
<dbReference type="Gene3D" id="3.30.450.20">
    <property type="entry name" value="PAS domain"/>
    <property type="match status" value="1"/>
</dbReference>
<evidence type="ECO:0000259" key="5">
    <source>
        <dbReference type="PROSITE" id="PS50045"/>
    </source>
</evidence>
<evidence type="ECO:0000313" key="8">
    <source>
        <dbReference type="Proteomes" id="UP000184052"/>
    </source>
</evidence>
<dbReference type="CDD" id="cd00130">
    <property type="entry name" value="PAS"/>
    <property type="match status" value="1"/>
</dbReference>
<dbReference type="OrthoDB" id="5411866at2"/>
<organism evidence="7 8">
    <name type="scientific">Dethiosulfatibacter aminovorans DSM 17477</name>
    <dbReference type="NCBI Taxonomy" id="1121476"/>
    <lineage>
        <taxon>Bacteria</taxon>
        <taxon>Bacillati</taxon>
        <taxon>Bacillota</taxon>
        <taxon>Tissierellia</taxon>
        <taxon>Dethiosulfatibacter</taxon>
    </lineage>
</organism>
<dbReference type="SMART" id="SM00382">
    <property type="entry name" value="AAA"/>
    <property type="match status" value="1"/>
</dbReference>
<keyword evidence="8" id="KW-1185">Reference proteome</keyword>
<sequence length="467" mass="53765">MEKDNLLENREHECIYKKILDNSYDEIFVVDGEDKVIYVNDACEKHYGLKPEDMIGKNVKELVELGYWYPKLDVQPYVYKTKKSFTVEQTTILNKKLVTTVVPVLDDDGNIEMVVQNVRDKTGLEDFRNELEKIRSLLEEKSESENNEAFFDECDFGLITYNNKIKEIMKITSRAASVGSTILILGESGTGKGLIAKTIHNSSERKDKPFIAINCAAIPENLLESELFGYETGAFTGAEKNGRVGLIELAKDGTLFLDEIGEITPRIQAKLLHVLQNREYYSIGGREVKTTNATIIAATNRNLEEMVEAGEFRQDLYYRLNIMEVRIPPLRNRTEEIAPLSYFFLDKFDKKYDTHHELSKDLIELFKGYSWLGNVRELENLIERMVITAENDTIGLNNLPEVFVERMNRENIDGKMNYLSLDALKDRYEAKLIKEYYEECGTTRKLAEKLNISQTRAARLVKKYLNS</sequence>
<feature type="domain" description="Sigma-54 factor interaction" evidence="5">
    <location>
        <begin position="158"/>
        <end position="387"/>
    </location>
</feature>
<feature type="domain" description="PAS" evidence="6">
    <location>
        <begin position="12"/>
        <end position="65"/>
    </location>
</feature>
<dbReference type="FunFam" id="3.40.50.300:FF:000006">
    <property type="entry name" value="DNA-binding transcriptional regulator NtrC"/>
    <property type="match status" value="1"/>
</dbReference>
<evidence type="ECO:0000256" key="4">
    <source>
        <dbReference type="ARBA" id="ARBA00029500"/>
    </source>
</evidence>
<dbReference type="InterPro" id="IPR002078">
    <property type="entry name" value="Sigma_54_int"/>
</dbReference>
<dbReference type="NCBIfam" id="TIGR04381">
    <property type="entry name" value="HTH_TypR"/>
    <property type="match status" value="1"/>
</dbReference>
<accession>A0A1M6MPD3</accession>